<dbReference type="InterPro" id="IPR029442">
    <property type="entry name" value="GyrI-like"/>
</dbReference>
<protein>
    <submittedName>
        <fullName evidence="2">GyrI-like domain-containing protein</fullName>
    </submittedName>
</protein>
<dbReference type="SUPFAM" id="SSF55136">
    <property type="entry name" value="Probable bacterial effector-binding domain"/>
    <property type="match status" value="1"/>
</dbReference>
<dbReference type="PIRSF" id="PIRSF031644">
    <property type="entry name" value="UCP031644"/>
    <property type="match status" value="1"/>
</dbReference>
<dbReference type="Pfam" id="PF06445">
    <property type="entry name" value="GyrI-like"/>
    <property type="match status" value="1"/>
</dbReference>
<dbReference type="EMBL" id="JAPJZH010000033">
    <property type="protein sequence ID" value="MDA4848805.1"/>
    <property type="molecule type" value="Genomic_DNA"/>
</dbReference>
<comment type="caution">
    <text evidence="2">The sequence shown here is derived from an EMBL/GenBank/DDBJ whole genome shotgun (WGS) entry which is preliminary data.</text>
</comment>
<feature type="domain" description="GyrI-like small molecule binding" evidence="1">
    <location>
        <begin position="24"/>
        <end position="204"/>
    </location>
</feature>
<accession>A0ABT4VX71</accession>
<dbReference type="RefSeq" id="WP_271092685.1">
    <property type="nucleotide sequence ID" value="NZ_JAPJZH010000033.1"/>
</dbReference>
<dbReference type="Gene3D" id="3.20.80.10">
    <property type="entry name" value="Regulatory factor, effector binding domain"/>
    <property type="match status" value="1"/>
</dbReference>
<evidence type="ECO:0000259" key="1">
    <source>
        <dbReference type="Pfam" id="PF06445"/>
    </source>
</evidence>
<dbReference type="Proteomes" id="UP001148313">
    <property type="component" value="Unassembled WGS sequence"/>
</dbReference>
<evidence type="ECO:0000313" key="3">
    <source>
        <dbReference type="Proteomes" id="UP001148313"/>
    </source>
</evidence>
<organism evidence="2 3">
    <name type="scientific">Hoeflea poritis</name>
    <dbReference type="NCBI Taxonomy" id="2993659"/>
    <lineage>
        <taxon>Bacteria</taxon>
        <taxon>Pseudomonadati</taxon>
        <taxon>Pseudomonadota</taxon>
        <taxon>Alphaproteobacteria</taxon>
        <taxon>Hyphomicrobiales</taxon>
        <taxon>Rhizobiaceae</taxon>
        <taxon>Hoeflea</taxon>
    </lineage>
</organism>
<proteinExistence type="predicted"/>
<dbReference type="InterPro" id="IPR008319">
    <property type="entry name" value="GyrI-like_CCH_Lin2189-like"/>
</dbReference>
<dbReference type="InterPro" id="IPR011256">
    <property type="entry name" value="Reg_factor_effector_dom_sf"/>
</dbReference>
<sequence length="207" mass="23531">MEKIDFKKTMKVCFAPSAQAFSRIDVPPLNFLMIDGKGSPGEDPGGEYAQALAVLYPMAFKLKFLSKKELGRDYVVPPLQALWWADDMNVFITGDKDQWLWTVMIMLPDWITAEHFERIRTGLAGQDDLPALDKLRLETYHEGDAVQIMHIGPYSEEGPVLKKLHQEYLPQNGLVENGKHHEIYLGDPRKTAPEKLKTVLRQPVRAA</sequence>
<evidence type="ECO:0000313" key="2">
    <source>
        <dbReference type="EMBL" id="MDA4848805.1"/>
    </source>
</evidence>
<name>A0ABT4VX71_9HYPH</name>
<reference evidence="2" key="1">
    <citation type="submission" date="2022-11" db="EMBL/GenBank/DDBJ databases">
        <title>Hoeflea poritis sp. nov., isolated from scleractinian coral Porites lutea.</title>
        <authorList>
            <person name="Zhang G."/>
            <person name="Wei Q."/>
            <person name="Cai L."/>
        </authorList>
    </citation>
    <scope>NUCLEOTIDE SEQUENCE</scope>
    <source>
        <strain evidence="2">E7-10</strain>
    </source>
</reference>
<keyword evidence="3" id="KW-1185">Reference proteome</keyword>
<gene>
    <name evidence="2" type="ORF">OOZ53_25870</name>
</gene>